<dbReference type="PANTHER" id="PTHR21098:SF0">
    <property type="entry name" value="RIBOFLAVIN SYNTHASE"/>
    <property type="match status" value="1"/>
</dbReference>
<dbReference type="Gene3D" id="2.40.30.20">
    <property type="match status" value="2"/>
</dbReference>
<sequence length="206" mass="22202">MFSGIIESLGTIQTVKHEKDAIVVEVDTGITDLSMGESIAVNGVCLTVVQYNQQGQASFFISSETLARTNLGKLVEGKRVNLERAVTPSTRLSGHIVQGHVDAPGRFVKAEKSGDAHQVFFAFPASLRKYVVEKGSIAIDGTSLTLNGIGEIGGSDAASDEFVIHIMIIPHTWEHTTLGHLSPNDMVNVEVDVIAKYVENLCLIQK</sequence>
<accession>A0A251ZTE9</accession>
<dbReference type="GO" id="GO:0004746">
    <property type="term" value="F:riboflavin synthase activity"/>
    <property type="evidence" value="ECO:0007669"/>
    <property type="project" value="UniProtKB-UniRule"/>
</dbReference>
<evidence type="ECO:0000256" key="7">
    <source>
        <dbReference type="ARBA" id="ARBA00022679"/>
    </source>
</evidence>
<keyword evidence="13" id="KW-1185">Reference proteome</keyword>
<dbReference type="InterPro" id="IPR023366">
    <property type="entry name" value="ATP_synth_asu-like_sf"/>
</dbReference>
<evidence type="ECO:0000256" key="4">
    <source>
        <dbReference type="ARBA" id="ARBA00012827"/>
    </source>
</evidence>
<evidence type="ECO:0000256" key="1">
    <source>
        <dbReference type="ARBA" id="ARBA00000968"/>
    </source>
</evidence>
<dbReference type="Pfam" id="PF00677">
    <property type="entry name" value="Lum_binding"/>
    <property type="match status" value="2"/>
</dbReference>
<evidence type="ECO:0000256" key="2">
    <source>
        <dbReference type="ARBA" id="ARBA00002803"/>
    </source>
</evidence>
<comment type="catalytic activity">
    <reaction evidence="1">
        <text>2 6,7-dimethyl-8-(1-D-ribityl)lumazine + H(+) = 5-amino-6-(D-ribitylamino)uracil + riboflavin</text>
        <dbReference type="Rhea" id="RHEA:20772"/>
        <dbReference type="ChEBI" id="CHEBI:15378"/>
        <dbReference type="ChEBI" id="CHEBI:15934"/>
        <dbReference type="ChEBI" id="CHEBI:57986"/>
        <dbReference type="ChEBI" id="CHEBI:58201"/>
        <dbReference type="EC" id="2.5.1.9"/>
    </reaction>
</comment>
<dbReference type="AlphaFoldDB" id="A0A251ZTE9"/>
<evidence type="ECO:0000259" key="11">
    <source>
        <dbReference type="PROSITE" id="PS51177"/>
    </source>
</evidence>
<dbReference type="RefSeq" id="WP_008854334.1">
    <property type="nucleotide sequence ID" value="NZ_JOPB01000011.1"/>
</dbReference>
<dbReference type="InterPro" id="IPR001783">
    <property type="entry name" value="Lumazine-bd"/>
</dbReference>
<organism evidence="12 13">
    <name type="scientific">Commensalibacter intestini</name>
    <dbReference type="NCBI Taxonomy" id="479936"/>
    <lineage>
        <taxon>Bacteria</taxon>
        <taxon>Pseudomonadati</taxon>
        <taxon>Pseudomonadota</taxon>
        <taxon>Alphaproteobacteria</taxon>
        <taxon>Acetobacterales</taxon>
        <taxon>Acetobacteraceae</taxon>
    </lineage>
</organism>
<feature type="domain" description="Lumazine-binding" evidence="11">
    <location>
        <begin position="96"/>
        <end position="202"/>
    </location>
</feature>
<dbReference type="PANTHER" id="PTHR21098">
    <property type="entry name" value="RIBOFLAVIN SYNTHASE ALPHA CHAIN"/>
    <property type="match status" value="1"/>
</dbReference>
<dbReference type="InterPro" id="IPR026017">
    <property type="entry name" value="Lumazine-bd_dom"/>
</dbReference>
<reference evidence="13" key="1">
    <citation type="submission" date="2014-06" db="EMBL/GenBank/DDBJ databases">
        <authorList>
            <person name="Winans N.J."/>
            <person name="Newell P.D."/>
            <person name="Douglas A.E."/>
        </authorList>
    </citation>
    <scope>NUCLEOTIDE SEQUENCE [LARGE SCALE GENOMIC DNA]</scope>
    <source>
        <strain evidence="13">DmL_052</strain>
    </source>
</reference>
<dbReference type="EMBL" id="JOPB01000011">
    <property type="protein sequence ID" value="OUI77931.1"/>
    <property type="molecule type" value="Genomic_DNA"/>
</dbReference>
<dbReference type="CDD" id="cd00402">
    <property type="entry name" value="Riboflavin_synthase_like"/>
    <property type="match status" value="1"/>
</dbReference>
<dbReference type="EC" id="2.5.1.9" evidence="4 9"/>
<keyword evidence="8" id="KW-0677">Repeat</keyword>
<dbReference type="PROSITE" id="PS51177">
    <property type="entry name" value="LUMAZINE_BIND"/>
    <property type="match status" value="2"/>
</dbReference>
<feature type="repeat" description="Lumazine-binding" evidence="10">
    <location>
        <begin position="96"/>
        <end position="202"/>
    </location>
</feature>
<dbReference type="GO" id="GO:0009231">
    <property type="term" value="P:riboflavin biosynthetic process"/>
    <property type="evidence" value="ECO:0007669"/>
    <property type="project" value="UniProtKB-KW"/>
</dbReference>
<comment type="pathway">
    <text evidence="3">Cofactor biosynthesis; riboflavin biosynthesis; riboflavin from 2-hydroxy-3-oxobutyl phosphate and 5-amino-6-(D-ribitylamino)uracil: step 2/2.</text>
</comment>
<feature type="domain" description="Lumazine-binding" evidence="11">
    <location>
        <begin position="1"/>
        <end position="95"/>
    </location>
</feature>
<evidence type="ECO:0000313" key="12">
    <source>
        <dbReference type="EMBL" id="OUI77931.1"/>
    </source>
</evidence>
<feature type="repeat" description="Lumazine-binding" evidence="10">
    <location>
        <begin position="1"/>
        <end position="95"/>
    </location>
</feature>
<evidence type="ECO:0000313" key="13">
    <source>
        <dbReference type="Proteomes" id="UP000194946"/>
    </source>
</evidence>
<evidence type="ECO:0000256" key="6">
    <source>
        <dbReference type="ARBA" id="ARBA00022619"/>
    </source>
</evidence>
<evidence type="ECO:0000256" key="9">
    <source>
        <dbReference type="NCBIfam" id="TIGR00187"/>
    </source>
</evidence>
<protein>
    <recommendedName>
        <fullName evidence="5 9">Riboflavin synthase</fullName>
        <ecNumber evidence="4 9">2.5.1.9</ecNumber>
    </recommendedName>
</protein>
<dbReference type="SUPFAM" id="SSF63380">
    <property type="entry name" value="Riboflavin synthase domain-like"/>
    <property type="match status" value="2"/>
</dbReference>
<dbReference type="FunFam" id="2.40.30.20:FF:000003">
    <property type="entry name" value="Riboflavin synthase, alpha subunit"/>
    <property type="match status" value="1"/>
</dbReference>
<keyword evidence="7" id="KW-0808">Transferase</keyword>
<evidence type="ECO:0000256" key="10">
    <source>
        <dbReference type="PROSITE-ProRule" id="PRU00524"/>
    </source>
</evidence>
<comment type="caution">
    <text evidence="12">The sequence shown here is derived from an EMBL/GenBank/DDBJ whole genome shotgun (WGS) entry which is preliminary data.</text>
</comment>
<dbReference type="Proteomes" id="UP000194946">
    <property type="component" value="Unassembled WGS sequence"/>
</dbReference>
<proteinExistence type="predicted"/>
<name>A0A251ZTE9_9PROT</name>
<evidence type="ECO:0000256" key="5">
    <source>
        <dbReference type="ARBA" id="ARBA00013950"/>
    </source>
</evidence>
<keyword evidence="6" id="KW-0686">Riboflavin biosynthesis</keyword>
<gene>
    <name evidence="12" type="ORF">HK18_00850</name>
</gene>
<dbReference type="NCBIfam" id="TIGR00187">
    <property type="entry name" value="ribE"/>
    <property type="match status" value="1"/>
</dbReference>
<evidence type="ECO:0000256" key="8">
    <source>
        <dbReference type="ARBA" id="ARBA00022737"/>
    </source>
</evidence>
<dbReference type="NCBIfam" id="NF006767">
    <property type="entry name" value="PRK09289.1"/>
    <property type="match status" value="1"/>
</dbReference>
<evidence type="ECO:0000256" key="3">
    <source>
        <dbReference type="ARBA" id="ARBA00004887"/>
    </source>
</evidence>
<dbReference type="InterPro" id="IPR017938">
    <property type="entry name" value="Riboflavin_synthase-like_b-brl"/>
</dbReference>
<comment type="function">
    <text evidence="2">Catalyzes the dismutation of two molecules of 6,7-dimethyl-8-ribityllumazine, resulting in the formation of riboflavin and 5-amino-6-(D-ribitylamino)uracil.</text>
</comment>
<dbReference type="PIRSF" id="PIRSF000498">
    <property type="entry name" value="Riboflavin_syn_A"/>
    <property type="match status" value="1"/>
</dbReference>